<feature type="signal peptide" evidence="1">
    <location>
        <begin position="1"/>
        <end position="19"/>
    </location>
</feature>
<dbReference type="KEGG" id="mbac:BN1209_1427"/>
<evidence type="ECO:0000313" key="2">
    <source>
        <dbReference type="EMBL" id="CEN56465.1"/>
    </source>
</evidence>
<dbReference type="Proteomes" id="UP000056322">
    <property type="component" value="Chromosome 1"/>
</dbReference>
<evidence type="ECO:0000313" key="3">
    <source>
        <dbReference type="Proteomes" id="UP000056322"/>
    </source>
</evidence>
<keyword evidence="3" id="KW-1185">Reference proteome</keyword>
<feature type="chain" id="PRO_5002118145" description="Lipoprotein" evidence="1">
    <location>
        <begin position="20"/>
        <end position="129"/>
    </location>
</feature>
<evidence type="ECO:0000256" key="1">
    <source>
        <dbReference type="SAM" id="SignalP"/>
    </source>
</evidence>
<reference evidence="3" key="1">
    <citation type="submission" date="2014-12" db="EMBL/GenBank/DDBJ databases">
        <authorList>
            <person name="Salcher M.M."/>
        </authorList>
    </citation>
    <scope>NUCLEOTIDE SEQUENCE [LARGE SCALE GENOMIC DNA]</scope>
    <source>
        <strain evidence="3">MMS-10A-171</strain>
    </source>
</reference>
<accession>A0A0B7IZC0</accession>
<protein>
    <recommendedName>
        <fullName evidence="4">Lipoprotein</fullName>
    </recommendedName>
</protein>
<organism evidence="2 3">
    <name type="scientific">Candidatus Methylopumilus turicensis</name>
    <dbReference type="NCBI Taxonomy" id="1581680"/>
    <lineage>
        <taxon>Bacteria</taxon>
        <taxon>Pseudomonadati</taxon>
        <taxon>Pseudomonadota</taxon>
        <taxon>Betaproteobacteria</taxon>
        <taxon>Nitrosomonadales</taxon>
        <taxon>Methylophilaceae</taxon>
        <taxon>Candidatus Methylopumilus</taxon>
    </lineage>
</organism>
<evidence type="ECO:0008006" key="4">
    <source>
        <dbReference type="Google" id="ProtNLM"/>
    </source>
</evidence>
<proteinExistence type="predicted"/>
<name>A0A0B7IZC0_9PROT</name>
<dbReference type="AlphaFoldDB" id="A0A0B7IZC0"/>
<dbReference type="OrthoDB" id="8537288at2"/>
<dbReference type="HOGENOM" id="CLU_1946275_0_0_4"/>
<gene>
    <name evidence="2" type="ORF">BN1209_1427</name>
</gene>
<dbReference type="STRING" id="1581680.BN1209_1427"/>
<dbReference type="EMBL" id="LN794158">
    <property type="protein sequence ID" value="CEN56465.1"/>
    <property type="molecule type" value="Genomic_DNA"/>
</dbReference>
<keyword evidence="1" id="KW-0732">Signal</keyword>
<sequence>MKFKSLLVSSILVLLNGCATITQGTQQAISFKLEPKDTICEVSRVGDGKLGRVSSSSSTIFVGKDKDDIIIVCNAAGYEQSTTKVVSGATGAGVTGVLLDFGITDMITGAMYRYPEEVTIALSPLAKAN</sequence>
<dbReference type="RefSeq" id="WP_045751553.1">
    <property type="nucleotide sequence ID" value="NZ_LN794158.1"/>
</dbReference>